<dbReference type="RefSeq" id="WP_419192919.1">
    <property type="nucleotide sequence ID" value="NZ_CP036279.1"/>
</dbReference>
<dbReference type="Pfam" id="PF03160">
    <property type="entry name" value="Calx-beta"/>
    <property type="match status" value="5"/>
</dbReference>
<evidence type="ECO:0000313" key="7">
    <source>
        <dbReference type="EMBL" id="QDU64098.1"/>
    </source>
</evidence>
<dbReference type="Gene3D" id="2.60.40.2030">
    <property type="match status" value="5"/>
</dbReference>
<dbReference type="InterPro" id="IPR038081">
    <property type="entry name" value="CalX-like_sf"/>
</dbReference>
<reference evidence="7 8" key="1">
    <citation type="submission" date="2019-02" db="EMBL/GenBank/DDBJ databases">
        <title>Deep-cultivation of Planctomycetes and their phenomic and genomic characterization uncovers novel biology.</title>
        <authorList>
            <person name="Wiegand S."/>
            <person name="Jogler M."/>
            <person name="Boedeker C."/>
            <person name="Pinto D."/>
            <person name="Vollmers J."/>
            <person name="Rivas-Marin E."/>
            <person name="Kohn T."/>
            <person name="Peeters S.H."/>
            <person name="Heuer A."/>
            <person name="Rast P."/>
            <person name="Oberbeckmann S."/>
            <person name="Bunk B."/>
            <person name="Jeske O."/>
            <person name="Meyerdierks A."/>
            <person name="Storesund J.E."/>
            <person name="Kallscheuer N."/>
            <person name="Luecker S."/>
            <person name="Lage O.M."/>
            <person name="Pohl T."/>
            <person name="Merkel B.J."/>
            <person name="Hornburger P."/>
            <person name="Mueller R.-W."/>
            <person name="Bruemmer F."/>
            <person name="Labrenz M."/>
            <person name="Spormann A.M."/>
            <person name="Op den Camp H."/>
            <person name="Overmann J."/>
            <person name="Amann R."/>
            <person name="Jetten M.S.M."/>
            <person name="Mascher T."/>
            <person name="Medema M.H."/>
            <person name="Devos D.P."/>
            <person name="Kaster A.-K."/>
            <person name="Ovreas L."/>
            <person name="Rohde M."/>
            <person name="Galperin M.Y."/>
            <person name="Jogler C."/>
        </authorList>
    </citation>
    <scope>NUCLEOTIDE SEQUENCE [LARGE SCALE GENOMIC DNA]</scope>
    <source>
        <strain evidence="7 8">Pan216</strain>
    </source>
</reference>
<dbReference type="EMBL" id="CP036279">
    <property type="protein sequence ID" value="QDU64098.1"/>
    <property type="molecule type" value="Genomic_DNA"/>
</dbReference>
<proteinExistence type="predicted"/>
<keyword evidence="2" id="KW-0677">Repeat</keyword>
<sequence length="1837" mass="191152">MLPLTSLMFRRPLSRLRRFLGETTPRRSTGRKHLLETLEDRSVPASLVVTAGDDISNPNDSDLSLREAIEAAEETPESDTITFAQDVETVMLGQADTNVNLGPSAFVITTEITIQGGDSDSDGAPDVTIQRDPATTANFRLFAITPTGNLTLNGVTLAGGVAKGGDGDNGGGGAAGMGGAIFNQGTLTLQESLLTGNEARGGSGGSGSYGGGGGIAGSSSGMQGGPPQSESGFGSGGASGTSGGFGGGGGGGAPTSNGGNGGFGGGGGGGSSFLGSPTQPGIGGFGGSSGNSDHGGGGAGMGGAIFNHSGTVDIDQTRVENNLAQGGSGSGANGQGLGGGIFNLNGEITLADTAFTGNQALTASGFPMANGGSTIYNRAQTGSQLGPNHEDVDTASAIATVSATVSQANLLVDDNDTLVASEGGGSAQFEITVVNTAPVLTDADHRLSAIRVNFPSADIQGDSVADILVDNSITDSDGLVEAIAITGVDNTNGTWQHWAGTEWTDISDTSGQIVDLTSDSLLLGPDDQLRFVPNAEFVGTPSLSFRAWDQSTGAAFDRVDLSAPEVLGGETAFSAESDEISIDVLPVVSIAAASTTIQEGDSGPFTVELTVTLSHPVDEEIFVPVATINGLAVSDVDFDGLDFALSFNAGNQLDQTINATINGDTLFEGDETFSVALSEGDGFLVDESASSVQLTILDDDPAPVSFAPSSAVLDEVGNPLSITASIPAAIEEEIVVQLAYSGSAVRGADFNAPLEVTIAAGSTAATIDLTGIPDDLFEGDANESIIITPSTTATGAFLADENPFTLSLQDNESTPSVLLRVPTGNTDRIAEQGGRSQVSIALSHASVESVTVELAFGGTATLVDDFLVSGITFTIPAGQTERLVDISALADATIEGNETIEFAIANVDNAVDDRGRQLRYTITEDISTLPLAIELDHETFAEDGEAILTVHRTLPTDEEGNPVAIDEQIRLEFSGSADWTSDYVIVGEDDAELELLDDGSLTLAFGESDTRTLRLRSIDDTELEDDETIVIGLPGIQQIEAMIIDDDDRVLSVEGIEVNEGDEGSSVATFTVSLNLPWNEEVTVNYQTIADTATEGSDYEAVSGTLTFAPGETERTVEVPILGDQLVELDERFSLSLSNPLNAIVDASQSPAQAMIVNDDVATIAWSSVVVDEADGVATIIATLDRAVEAFPLLLYTTGDDTAQAGVDFEAVTNSLPFTEGPGDYMITIPIIDDAIAEPEKSFLVHFVSLDPQGRAVEFTSESALVTILDDDVAGVSVTPGAINMTEGGSTELSVVLGSQPTSDVVITLNPDSQLRTNATEVLFTPDNWDTPQLVPLSVFNDSSVEGNHQGVLSLTVSSDDSNYGDLALDSVVVSITDNDRRTPTQTPAPPTSTRIPETIDEDGTTVIESPDVIEQEEGEVTKINGLLDLKSGAGEVEFQGDVLGSGTIRAVDQRIRLRGRVTPGEIAGTLSFEAERVEIESGSEFEYEYGRDAQDALAIEGAVQIDAGAHMVLERIAPERLTAGNRWVAIHNDGDDLIDGEFDNVAEGELFLVDGALLQASYQGGDGNDLSFLVVASRPDAIPSFDVSTEMVALFRDGKFIFGGGLDANFDNAFYVEFVFGTIGDVGHVLPDGRALLYRPGTGQIIVSRTPLGNGFNVNEYDIHETGIVNGQLRVEDWANRGFETVALFDSATGRILVDGDGDFQFDLDRPADYSLDVSGFGGDVQFAAWDVSDNQTGLALYADGFVRLHDRATAEIDLNDPSSVFAYGDGPLDQFSMIDGDSDGLVREAVVRRNGVLSIANAEDGTGFVDRAFGLSGDQFFTLSSRVIDQIFETI</sequence>
<feature type="region of interest" description="Disordered" evidence="5">
    <location>
        <begin position="1378"/>
        <end position="1399"/>
    </location>
</feature>
<keyword evidence="4" id="KW-0406">Ion transport</keyword>
<dbReference type="PANTHER" id="PTHR11878:SF65">
    <property type="entry name" value="NA_CA-EXCHANGE PROTEIN, ISOFORM G"/>
    <property type="match status" value="1"/>
</dbReference>
<dbReference type="InterPro" id="IPR003644">
    <property type="entry name" value="Calx_beta"/>
</dbReference>
<evidence type="ECO:0000256" key="2">
    <source>
        <dbReference type="ARBA" id="ARBA00022737"/>
    </source>
</evidence>
<evidence type="ECO:0000256" key="1">
    <source>
        <dbReference type="ARBA" id="ARBA00022729"/>
    </source>
</evidence>
<keyword evidence="4" id="KW-0813">Transport</keyword>
<dbReference type="SUPFAM" id="SSF141072">
    <property type="entry name" value="CalX-like"/>
    <property type="match status" value="5"/>
</dbReference>
<accession>A0A518BAU3</accession>
<feature type="compositionally biased region" description="Gly residues" evidence="5">
    <location>
        <begin position="199"/>
        <end position="216"/>
    </location>
</feature>
<protein>
    <submittedName>
        <fullName evidence="7">Calx-beta domain protein</fullName>
    </submittedName>
</protein>
<dbReference type="GO" id="GO:0030001">
    <property type="term" value="P:metal ion transport"/>
    <property type="evidence" value="ECO:0007669"/>
    <property type="project" value="TreeGrafter"/>
</dbReference>
<feature type="domain" description="Calx-beta" evidence="6">
    <location>
        <begin position="578"/>
        <end position="678"/>
    </location>
</feature>
<dbReference type="InterPro" id="IPR051171">
    <property type="entry name" value="CaCA"/>
</dbReference>
<feature type="compositionally biased region" description="Low complexity" evidence="5">
    <location>
        <begin position="217"/>
        <end position="232"/>
    </location>
</feature>
<name>A0A518BAU3_9BACT</name>
<dbReference type="PANTHER" id="PTHR11878">
    <property type="entry name" value="SODIUM/CALCIUM EXCHANGER"/>
    <property type="match status" value="1"/>
</dbReference>
<feature type="domain" description="Calx-beta" evidence="6">
    <location>
        <begin position="1040"/>
        <end position="1138"/>
    </location>
</feature>
<evidence type="ECO:0000313" key="8">
    <source>
        <dbReference type="Proteomes" id="UP000317093"/>
    </source>
</evidence>
<organism evidence="7 8">
    <name type="scientific">Kolteria novifilia</name>
    <dbReference type="NCBI Taxonomy" id="2527975"/>
    <lineage>
        <taxon>Bacteria</taxon>
        <taxon>Pseudomonadati</taxon>
        <taxon>Planctomycetota</taxon>
        <taxon>Planctomycetia</taxon>
        <taxon>Kolteriales</taxon>
        <taxon>Kolteriaceae</taxon>
        <taxon>Kolteria</taxon>
    </lineage>
</organism>
<feature type="compositionally biased region" description="Gly residues" evidence="5">
    <location>
        <begin position="233"/>
        <end position="272"/>
    </location>
</feature>
<evidence type="ECO:0000256" key="3">
    <source>
        <dbReference type="ARBA" id="ARBA00022837"/>
    </source>
</evidence>
<evidence type="ECO:0000259" key="6">
    <source>
        <dbReference type="SMART" id="SM00237"/>
    </source>
</evidence>
<keyword evidence="3" id="KW-0106">Calcium</keyword>
<dbReference type="SMART" id="SM00237">
    <property type="entry name" value="Calx_beta"/>
    <property type="match status" value="3"/>
</dbReference>
<evidence type="ECO:0000256" key="5">
    <source>
        <dbReference type="SAM" id="MobiDB-lite"/>
    </source>
</evidence>
<dbReference type="Proteomes" id="UP000317093">
    <property type="component" value="Chromosome"/>
</dbReference>
<dbReference type="GO" id="GO:0007154">
    <property type="term" value="P:cell communication"/>
    <property type="evidence" value="ECO:0007669"/>
    <property type="project" value="InterPro"/>
</dbReference>
<feature type="compositionally biased region" description="Gly residues" evidence="5">
    <location>
        <begin position="281"/>
        <end position="303"/>
    </location>
</feature>
<dbReference type="GO" id="GO:0016020">
    <property type="term" value="C:membrane"/>
    <property type="evidence" value="ECO:0007669"/>
    <property type="project" value="InterPro"/>
</dbReference>
<gene>
    <name evidence="7" type="ORF">Pan216_49870</name>
</gene>
<feature type="region of interest" description="Disordered" evidence="5">
    <location>
        <begin position="196"/>
        <end position="304"/>
    </location>
</feature>
<keyword evidence="8" id="KW-1185">Reference proteome</keyword>
<evidence type="ECO:0000256" key="4">
    <source>
        <dbReference type="ARBA" id="ARBA00023065"/>
    </source>
</evidence>
<dbReference type="KEGG" id="knv:Pan216_49870"/>
<keyword evidence="1" id="KW-0732">Signal</keyword>
<feature type="domain" description="Calx-beta" evidence="6">
    <location>
        <begin position="1152"/>
        <end position="1248"/>
    </location>
</feature>